<sequence>MPQPRSLPHVQLQLQVAHYNAGLKAAEYKVLDSLRFEARESESRLRKENKHINELNQSLTAKLKGKTASEDKVLRSENDRLKEEVAHLRAQLETKAAESQQKYSIIASNKQQIADLTNDLAAEQAATHHHDACNELEATLREGYDMFSLLNEDLEEKVKTLTAERDDFQSKLKSVTETQQNNLTENVPFECDGTPDCTSCVPHLQSALHSARAEGARALKWIDMRNHRINAWTKFSEQQNQVAHDRHADVRSWVTTQRAPSTSFTLVSSTCGSVPKVV</sequence>
<name>A0A1Y2LY79_EPING</name>
<proteinExistence type="predicted"/>
<keyword evidence="1" id="KW-0175">Coiled coil</keyword>
<gene>
    <name evidence="2" type="ORF">B5807_06430</name>
</gene>
<evidence type="ECO:0000313" key="3">
    <source>
        <dbReference type="Proteomes" id="UP000193240"/>
    </source>
</evidence>
<evidence type="ECO:0000256" key="1">
    <source>
        <dbReference type="SAM" id="Coils"/>
    </source>
</evidence>
<dbReference type="AlphaFoldDB" id="A0A1Y2LY79"/>
<organism evidence="2 3">
    <name type="scientific">Epicoccum nigrum</name>
    <name type="common">Soil fungus</name>
    <name type="synonym">Epicoccum purpurascens</name>
    <dbReference type="NCBI Taxonomy" id="105696"/>
    <lineage>
        <taxon>Eukaryota</taxon>
        <taxon>Fungi</taxon>
        <taxon>Dikarya</taxon>
        <taxon>Ascomycota</taxon>
        <taxon>Pezizomycotina</taxon>
        <taxon>Dothideomycetes</taxon>
        <taxon>Pleosporomycetidae</taxon>
        <taxon>Pleosporales</taxon>
        <taxon>Pleosporineae</taxon>
        <taxon>Didymellaceae</taxon>
        <taxon>Epicoccum</taxon>
    </lineage>
</organism>
<keyword evidence="3" id="KW-1185">Reference proteome</keyword>
<protein>
    <submittedName>
        <fullName evidence="2">Uncharacterized protein</fullName>
    </submittedName>
</protein>
<accession>A0A1Y2LY79</accession>
<dbReference type="Proteomes" id="UP000193240">
    <property type="component" value="Unassembled WGS sequence"/>
</dbReference>
<dbReference type="InParanoid" id="A0A1Y2LY79"/>
<feature type="coiled-coil region" evidence="1">
    <location>
        <begin position="38"/>
        <end position="178"/>
    </location>
</feature>
<dbReference type="EMBL" id="KZ107847">
    <property type="protein sequence ID" value="OSS48127.1"/>
    <property type="molecule type" value="Genomic_DNA"/>
</dbReference>
<evidence type="ECO:0000313" key="2">
    <source>
        <dbReference type="EMBL" id="OSS48127.1"/>
    </source>
</evidence>
<reference evidence="2 3" key="1">
    <citation type="journal article" date="2017" name="Genome Announc.">
        <title>Genome sequence of the saprophytic ascomycete Epicoccum nigrum ICMP 19927 strain isolated from New Zealand.</title>
        <authorList>
            <person name="Fokin M."/>
            <person name="Fleetwood D."/>
            <person name="Weir B.S."/>
            <person name="Villas-Boas S.G."/>
        </authorList>
    </citation>
    <scope>NUCLEOTIDE SEQUENCE [LARGE SCALE GENOMIC DNA]</scope>
    <source>
        <strain evidence="2 3">ICMP 19927</strain>
    </source>
</reference>